<dbReference type="RefSeq" id="WP_089819145.1">
    <property type="nucleotide sequence ID" value="NZ_FOZK01000005.1"/>
</dbReference>
<keyword evidence="5" id="KW-1185">Reference proteome</keyword>
<accession>A0A1I6M968</accession>
<evidence type="ECO:0000259" key="3">
    <source>
        <dbReference type="Pfam" id="PF24035"/>
    </source>
</evidence>
<evidence type="ECO:0000313" key="4">
    <source>
        <dbReference type="EMBL" id="SFS12280.1"/>
    </source>
</evidence>
<dbReference type="AlphaFoldDB" id="A0A1I6M968"/>
<gene>
    <name evidence="4" type="ORF">SAMN05216559_4059</name>
</gene>
<name>A0A1I6M968_9EURY</name>
<feature type="domain" description="DUF7344" evidence="3">
    <location>
        <begin position="26"/>
        <end position="105"/>
    </location>
</feature>
<dbReference type="Proteomes" id="UP000199062">
    <property type="component" value="Unassembled WGS sequence"/>
</dbReference>
<dbReference type="Pfam" id="PF24035">
    <property type="entry name" value="DUF7344"/>
    <property type="match status" value="1"/>
</dbReference>
<sequence length="196" mass="21478">MSKSVQPSGSIGIESGSEGVSHDQGFDLLSNHRRRYVLYYLHERDQRAELGELAEVVAAWENEVSLSEVSSADRKRVYTSLQQVHLPRMDDLGVVEFDDREGTVRLGPASDDLDVYMEVVTGADVPWSQFYLGLSVLNVALLAAAGADLAPLTAFPDIAWGAFATTTVLVASIVHTYYNRTEMRLGSTDRPAELDG</sequence>
<keyword evidence="2" id="KW-0812">Transmembrane</keyword>
<protein>
    <recommendedName>
        <fullName evidence="3">DUF7344 domain-containing protein</fullName>
    </recommendedName>
</protein>
<feature type="compositionally biased region" description="Low complexity" evidence="1">
    <location>
        <begin position="8"/>
        <end position="19"/>
    </location>
</feature>
<evidence type="ECO:0000256" key="2">
    <source>
        <dbReference type="SAM" id="Phobius"/>
    </source>
</evidence>
<feature type="transmembrane region" description="Helical" evidence="2">
    <location>
        <begin position="158"/>
        <end position="178"/>
    </location>
</feature>
<dbReference type="OrthoDB" id="331021at2157"/>
<keyword evidence="2" id="KW-1133">Transmembrane helix</keyword>
<dbReference type="InterPro" id="IPR055768">
    <property type="entry name" value="DUF7344"/>
</dbReference>
<feature type="transmembrane region" description="Helical" evidence="2">
    <location>
        <begin position="130"/>
        <end position="152"/>
    </location>
</feature>
<organism evidence="4 5">
    <name type="scientific">Halomicrobium zhouii</name>
    <dbReference type="NCBI Taxonomy" id="767519"/>
    <lineage>
        <taxon>Archaea</taxon>
        <taxon>Methanobacteriati</taxon>
        <taxon>Methanobacteriota</taxon>
        <taxon>Stenosarchaea group</taxon>
        <taxon>Halobacteria</taxon>
        <taxon>Halobacteriales</taxon>
        <taxon>Haloarculaceae</taxon>
        <taxon>Halomicrobium</taxon>
    </lineage>
</organism>
<evidence type="ECO:0000313" key="5">
    <source>
        <dbReference type="Proteomes" id="UP000199062"/>
    </source>
</evidence>
<keyword evidence="2" id="KW-0472">Membrane</keyword>
<reference evidence="4 5" key="1">
    <citation type="submission" date="2016-10" db="EMBL/GenBank/DDBJ databases">
        <authorList>
            <person name="de Groot N.N."/>
        </authorList>
    </citation>
    <scope>NUCLEOTIDE SEQUENCE [LARGE SCALE GENOMIC DNA]</scope>
    <source>
        <strain evidence="4 5">CGMCC 1.10457</strain>
    </source>
</reference>
<feature type="region of interest" description="Disordered" evidence="1">
    <location>
        <begin position="1"/>
        <end position="21"/>
    </location>
</feature>
<evidence type="ECO:0000256" key="1">
    <source>
        <dbReference type="SAM" id="MobiDB-lite"/>
    </source>
</evidence>
<dbReference type="EMBL" id="FOZK01000005">
    <property type="protein sequence ID" value="SFS12280.1"/>
    <property type="molecule type" value="Genomic_DNA"/>
</dbReference>
<proteinExistence type="predicted"/>